<dbReference type="PANTHER" id="PTHR28620">
    <property type="entry name" value="CENTROMERE PROTEIN V"/>
    <property type="match status" value="1"/>
</dbReference>
<dbReference type="SUPFAM" id="SSF51316">
    <property type="entry name" value="Mss4-like"/>
    <property type="match status" value="1"/>
</dbReference>
<dbReference type="Gene3D" id="2.170.150.70">
    <property type="match status" value="1"/>
</dbReference>
<dbReference type="RefSeq" id="WP_160735286.1">
    <property type="nucleotide sequence ID" value="NZ_WTYT01000001.1"/>
</dbReference>
<evidence type="ECO:0000313" key="6">
    <source>
        <dbReference type="Proteomes" id="UP000438476"/>
    </source>
</evidence>
<gene>
    <name evidence="5" type="ORF">GRI91_03990</name>
</gene>
<accession>A0A6I4T435</accession>
<comment type="caution">
    <text evidence="5">The sequence shown here is derived from an EMBL/GenBank/DDBJ whole genome shotgun (WGS) entry which is preliminary data.</text>
</comment>
<dbReference type="GO" id="GO:0046872">
    <property type="term" value="F:metal ion binding"/>
    <property type="evidence" value="ECO:0007669"/>
    <property type="project" value="UniProtKB-KW"/>
</dbReference>
<dbReference type="PROSITE" id="PS51891">
    <property type="entry name" value="CENP_V_GFA"/>
    <property type="match status" value="1"/>
</dbReference>
<sequence length="139" mass="15145">MANDVKAAQCHCGTVQFSVEMPENRHVRRCNCSICAAKGYVALYVPLAALTVTDGEEELATYSFNTGAAKHRFCRNCGIHCFHQARSDPGIYGVNVACIEGMSPFDFPEVPVTDGQHHAKDNDGKVRSAGVLRFIPAKE</sequence>
<evidence type="ECO:0000313" key="5">
    <source>
        <dbReference type="EMBL" id="MXO64911.1"/>
    </source>
</evidence>
<dbReference type="GO" id="GO:0016846">
    <property type="term" value="F:carbon-sulfur lyase activity"/>
    <property type="evidence" value="ECO:0007669"/>
    <property type="project" value="InterPro"/>
</dbReference>
<dbReference type="AlphaFoldDB" id="A0A6I4T435"/>
<protein>
    <submittedName>
        <fullName evidence="5">GFA family protein</fullName>
    </submittedName>
</protein>
<dbReference type="Pfam" id="PF04828">
    <property type="entry name" value="GFA"/>
    <property type="match status" value="1"/>
</dbReference>
<keyword evidence="2" id="KW-0479">Metal-binding</keyword>
<dbReference type="OrthoDB" id="9805575at2"/>
<dbReference type="InterPro" id="IPR011057">
    <property type="entry name" value="Mss4-like_sf"/>
</dbReference>
<evidence type="ECO:0000256" key="2">
    <source>
        <dbReference type="ARBA" id="ARBA00022723"/>
    </source>
</evidence>
<dbReference type="InterPro" id="IPR006913">
    <property type="entry name" value="CENP-V/GFA"/>
</dbReference>
<dbReference type="Proteomes" id="UP000438476">
    <property type="component" value="Unassembled WGS sequence"/>
</dbReference>
<evidence type="ECO:0000259" key="4">
    <source>
        <dbReference type="PROSITE" id="PS51891"/>
    </source>
</evidence>
<keyword evidence="6" id="KW-1185">Reference proteome</keyword>
<name>A0A6I4T435_9SPHN</name>
<comment type="similarity">
    <text evidence="1">Belongs to the Gfa family.</text>
</comment>
<feature type="domain" description="CENP-V/GFA" evidence="4">
    <location>
        <begin position="6"/>
        <end position="121"/>
    </location>
</feature>
<proteinExistence type="inferred from homology"/>
<dbReference type="InterPro" id="IPR052355">
    <property type="entry name" value="CENP-V-like"/>
</dbReference>
<dbReference type="EMBL" id="WTYT01000001">
    <property type="protein sequence ID" value="MXO64911.1"/>
    <property type="molecule type" value="Genomic_DNA"/>
</dbReference>
<dbReference type="PANTHER" id="PTHR28620:SF1">
    <property type="entry name" value="CENP-V_GFA DOMAIN-CONTAINING PROTEIN"/>
    <property type="match status" value="1"/>
</dbReference>
<keyword evidence="3" id="KW-0862">Zinc</keyword>
<evidence type="ECO:0000256" key="3">
    <source>
        <dbReference type="ARBA" id="ARBA00022833"/>
    </source>
</evidence>
<evidence type="ECO:0000256" key="1">
    <source>
        <dbReference type="ARBA" id="ARBA00005495"/>
    </source>
</evidence>
<reference evidence="5 6" key="1">
    <citation type="submission" date="2019-12" db="EMBL/GenBank/DDBJ databases">
        <title>Genomic-based taxomic classification of the family Erythrobacteraceae.</title>
        <authorList>
            <person name="Xu L."/>
        </authorList>
    </citation>
    <scope>NUCLEOTIDE SEQUENCE [LARGE SCALE GENOMIC DNA]</scope>
    <source>
        <strain evidence="5 6">LMG 29518</strain>
    </source>
</reference>
<organism evidence="5 6">
    <name type="scientific">Altericroceibacterium endophyticum</name>
    <dbReference type="NCBI Taxonomy" id="1808508"/>
    <lineage>
        <taxon>Bacteria</taxon>
        <taxon>Pseudomonadati</taxon>
        <taxon>Pseudomonadota</taxon>
        <taxon>Alphaproteobacteria</taxon>
        <taxon>Sphingomonadales</taxon>
        <taxon>Erythrobacteraceae</taxon>
        <taxon>Altericroceibacterium</taxon>
    </lineage>
</organism>